<accession>A0ACC1A9J1</accession>
<gene>
    <name evidence="1" type="ORF">Patl1_12079</name>
</gene>
<evidence type="ECO:0000313" key="2">
    <source>
        <dbReference type="Proteomes" id="UP001164250"/>
    </source>
</evidence>
<comment type="caution">
    <text evidence="1">The sequence shown here is derived from an EMBL/GenBank/DDBJ whole genome shotgun (WGS) entry which is preliminary data.</text>
</comment>
<organism evidence="1 2">
    <name type="scientific">Pistacia atlantica</name>
    <dbReference type="NCBI Taxonomy" id="434234"/>
    <lineage>
        <taxon>Eukaryota</taxon>
        <taxon>Viridiplantae</taxon>
        <taxon>Streptophyta</taxon>
        <taxon>Embryophyta</taxon>
        <taxon>Tracheophyta</taxon>
        <taxon>Spermatophyta</taxon>
        <taxon>Magnoliopsida</taxon>
        <taxon>eudicotyledons</taxon>
        <taxon>Gunneridae</taxon>
        <taxon>Pentapetalae</taxon>
        <taxon>rosids</taxon>
        <taxon>malvids</taxon>
        <taxon>Sapindales</taxon>
        <taxon>Anacardiaceae</taxon>
        <taxon>Pistacia</taxon>
    </lineage>
</organism>
<protein>
    <submittedName>
        <fullName evidence="1">Uncharacterized protein</fullName>
    </submittedName>
</protein>
<evidence type="ECO:0000313" key="1">
    <source>
        <dbReference type="EMBL" id="KAJ0083091.1"/>
    </source>
</evidence>
<reference evidence="2" key="1">
    <citation type="journal article" date="2023" name="G3 (Bethesda)">
        <title>Genome assembly and association tests identify interacting loci associated with vigor, precocity, and sex in interspecific pistachio rootstocks.</title>
        <authorList>
            <person name="Palmer W."/>
            <person name="Jacygrad E."/>
            <person name="Sagayaradj S."/>
            <person name="Cavanaugh K."/>
            <person name="Han R."/>
            <person name="Bertier L."/>
            <person name="Beede B."/>
            <person name="Kafkas S."/>
            <person name="Golino D."/>
            <person name="Preece J."/>
            <person name="Michelmore R."/>
        </authorList>
    </citation>
    <scope>NUCLEOTIDE SEQUENCE [LARGE SCALE GENOMIC DNA]</scope>
</reference>
<dbReference type="Proteomes" id="UP001164250">
    <property type="component" value="Chromosome 12"/>
</dbReference>
<keyword evidence="2" id="KW-1185">Reference proteome</keyword>
<name>A0ACC1A9J1_9ROSI</name>
<proteinExistence type="predicted"/>
<dbReference type="EMBL" id="CM047908">
    <property type="protein sequence ID" value="KAJ0083091.1"/>
    <property type="molecule type" value="Genomic_DNA"/>
</dbReference>
<sequence length="43" mass="4637">MLMDVAGATRTAVGEEVSFEMCEVFSKGLSLLLSGMAQIMRLN</sequence>